<accession>A0AAW0J8Y4</accession>
<proteinExistence type="predicted"/>
<sequence>MDSRQYSSFTDVLRGNINGEDELFGLSENSPLLVQDSPLDDEVATSKKKSARGVAFNHEEDKLLVAAWLNTSVDPVHGNEQHKTTFYGKVAKYFKDHKTDSTRSISSLTSRWGMINRETVKFCGALAKVEAKNESGTTAEMKIKKARELFKELYGTHFLYEHCWLMLKDFPKWASTMPREDSSKEMPQTPDSIDQGGGVGDTMDFERPIGRKAEKANRKRKDDGKDVAAEYLKKKMKMLEESYAQEKERVRIKAEKVRLKELKENERIMMLDTSGMNEDQRTFYDGLKKEILAKQRSSCSLG</sequence>
<feature type="domain" description="No apical meristem-associated C-terminal" evidence="3">
    <location>
        <begin position="157"/>
        <end position="291"/>
    </location>
</feature>
<feature type="coiled-coil region" evidence="1">
    <location>
        <begin position="229"/>
        <end position="265"/>
    </location>
</feature>
<dbReference type="PANTHER" id="PTHR45125:SF3">
    <property type="entry name" value="NO-APICAL-MERISTEM-ASSOCIATED CARBOXY-TERMINAL DOMAIN PROTEIN"/>
    <property type="match status" value="1"/>
</dbReference>
<evidence type="ECO:0000256" key="1">
    <source>
        <dbReference type="SAM" id="Coils"/>
    </source>
</evidence>
<dbReference type="PANTHER" id="PTHR45125">
    <property type="entry name" value="F21J9.4-RELATED"/>
    <property type="match status" value="1"/>
</dbReference>
<feature type="region of interest" description="Disordered" evidence="2">
    <location>
        <begin position="178"/>
        <end position="204"/>
    </location>
</feature>
<dbReference type="AlphaFoldDB" id="A0AAW0J8Y4"/>
<dbReference type="Pfam" id="PF14303">
    <property type="entry name" value="NAM-associated"/>
    <property type="match status" value="1"/>
</dbReference>
<gene>
    <name evidence="4" type="primary">GSTT3_13</name>
    <name evidence="4" type="ORF">CFP56_035993</name>
</gene>
<evidence type="ECO:0000256" key="2">
    <source>
        <dbReference type="SAM" id="MobiDB-lite"/>
    </source>
</evidence>
<comment type="caution">
    <text evidence="4">The sequence shown here is derived from an EMBL/GenBank/DDBJ whole genome shotgun (WGS) entry which is preliminary data.</text>
</comment>
<reference evidence="4 5" key="1">
    <citation type="journal article" date="2018" name="Sci. Data">
        <title>The draft genome sequence of cork oak.</title>
        <authorList>
            <person name="Ramos A.M."/>
            <person name="Usie A."/>
            <person name="Barbosa P."/>
            <person name="Barros P.M."/>
            <person name="Capote T."/>
            <person name="Chaves I."/>
            <person name="Simoes F."/>
            <person name="Abreu I."/>
            <person name="Carrasquinho I."/>
            <person name="Faro C."/>
            <person name="Guimaraes J.B."/>
            <person name="Mendonca D."/>
            <person name="Nobrega F."/>
            <person name="Rodrigues L."/>
            <person name="Saibo N.J.M."/>
            <person name="Varela M.C."/>
            <person name="Egas C."/>
            <person name="Matos J."/>
            <person name="Miguel C.M."/>
            <person name="Oliveira M.M."/>
            <person name="Ricardo C.P."/>
            <person name="Goncalves S."/>
        </authorList>
    </citation>
    <scope>NUCLEOTIDE SEQUENCE [LARGE SCALE GENOMIC DNA]</scope>
    <source>
        <strain evidence="5">cv. HL8</strain>
    </source>
</reference>
<evidence type="ECO:0000313" key="5">
    <source>
        <dbReference type="Proteomes" id="UP000237347"/>
    </source>
</evidence>
<keyword evidence="1" id="KW-0175">Coiled coil</keyword>
<dbReference type="InterPro" id="IPR029466">
    <property type="entry name" value="NAM-associated_C"/>
</dbReference>
<protein>
    <submittedName>
        <fullName evidence="4">Glutathione s-transferase t3</fullName>
    </submittedName>
</protein>
<dbReference type="Proteomes" id="UP000237347">
    <property type="component" value="Unassembled WGS sequence"/>
</dbReference>
<evidence type="ECO:0000259" key="3">
    <source>
        <dbReference type="Pfam" id="PF14303"/>
    </source>
</evidence>
<dbReference type="EMBL" id="PKMF04000650">
    <property type="protein sequence ID" value="KAK7822901.1"/>
    <property type="molecule type" value="Genomic_DNA"/>
</dbReference>
<organism evidence="4 5">
    <name type="scientific">Quercus suber</name>
    <name type="common">Cork oak</name>
    <dbReference type="NCBI Taxonomy" id="58331"/>
    <lineage>
        <taxon>Eukaryota</taxon>
        <taxon>Viridiplantae</taxon>
        <taxon>Streptophyta</taxon>
        <taxon>Embryophyta</taxon>
        <taxon>Tracheophyta</taxon>
        <taxon>Spermatophyta</taxon>
        <taxon>Magnoliopsida</taxon>
        <taxon>eudicotyledons</taxon>
        <taxon>Gunneridae</taxon>
        <taxon>Pentapetalae</taxon>
        <taxon>rosids</taxon>
        <taxon>fabids</taxon>
        <taxon>Fagales</taxon>
        <taxon>Fagaceae</taxon>
        <taxon>Quercus</taxon>
    </lineage>
</organism>
<keyword evidence="5" id="KW-1185">Reference proteome</keyword>
<evidence type="ECO:0000313" key="4">
    <source>
        <dbReference type="EMBL" id="KAK7822901.1"/>
    </source>
</evidence>
<name>A0AAW0J8Y4_QUESU</name>